<accession>A0A848G615</accession>
<comment type="caution">
    <text evidence="2">The sequence shown here is derived from an EMBL/GenBank/DDBJ whole genome shotgun (WGS) entry which is preliminary data.</text>
</comment>
<evidence type="ECO:0000313" key="3">
    <source>
        <dbReference type="Proteomes" id="UP000580043"/>
    </source>
</evidence>
<dbReference type="EMBL" id="JABBGA010000009">
    <property type="protein sequence ID" value="NML26670.1"/>
    <property type="molecule type" value="Genomic_DNA"/>
</dbReference>
<gene>
    <name evidence="2" type="ORF">HHL15_13020</name>
</gene>
<reference evidence="2 3" key="1">
    <citation type="submission" date="2020-04" db="EMBL/GenBank/DDBJ databases">
        <title>Zoogloea sp. G-4-1-14 isolated from soil.</title>
        <authorList>
            <person name="Dahal R.H."/>
        </authorList>
    </citation>
    <scope>NUCLEOTIDE SEQUENCE [LARGE SCALE GENOMIC DNA]</scope>
    <source>
        <strain evidence="2 3">G-4-1-14</strain>
    </source>
</reference>
<sequence>MKLRVLGCSGGIGGRDQRTTALLVDDDVLIDAGTGVGDLEFEELVRIDHIFVTHAHLDHIAMIPLLVDTVGEARSMPIVVHATAETLRILRSHIFNWLVWPDFSSIPDRHNPFLCFQEMRVDEVAKLGRGRFMKALPALHTVPAVAYQLSGEGGSLVFSGDTAYSEPLIAAINEIPDLRYLLVETAFPDALHDLALASRHLCPSLLALFLERIKSNPEVWITHLKPSRARTTLEEIAGYCGRFSPKALYNGLELTL</sequence>
<organism evidence="2 3">
    <name type="scientific">Zoogloea dura</name>
    <dbReference type="NCBI Taxonomy" id="2728840"/>
    <lineage>
        <taxon>Bacteria</taxon>
        <taxon>Pseudomonadati</taxon>
        <taxon>Pseudomonadota</taxon>
        <taxon>Betaproteobacteria</taxon>
        <taxon>Rhodocyclales</taxon>
        <taxon>Zoogloeaceae</taxon>
        <taxon>Zoogloea</taxon>
    </lineage>
</organism>
<dbReference type="GO" id="GO:0006198">
    <property type="term" value="P:cAMP catabolic process"/>
    <property type="evidence" value="ECO:0007669"/>
    <property type="project" value="InterPro"/>
</dbReference>
<dbReference type="PRINTS" id="PR00388">
    <property type="entry name" value="PDIESTERASE2"/>
</dbReference>
<dbReference type="InterPro" id="IPR036866">
    <property type="entry name" value="RibonucZ/Hydroxyglut_hydro"/>
</dbReference>
<dbReference type="GO" id="GO:0004115">
    <property type="term" value="F:3',5'-cyclic-AMP phosphodiesterase activity"/>
    <property type="evidence" value="ECO:0007669"/>
    <property type="project" value="InterPro"/>
</dbReference>
<dbReference type="Pfam" id="PF12706">
    <property type="entry name" value="Lactamase_B_2"/>
    <property type="match status" value="1"/>
</dbReference>
<proteinExistence type="predicted"/>
<dbReference type="Gene3D" id="3.60.15.10">
    <property type="entry name" value="Ribonuclease Z/Hydroxyacylglutathione hydrolase-like"/>
    <property type="match status" value="1"/>
</dbReference>
<protein>
    <submittedName>
        <fullName evidence="2">3',5'-cyclic-nucleotide phosphodiesterase</fullName>
    </submittedName>
</protein>
<dbReference type="AlphaFoldDB" id="A0A848G615"/>
<dbReference type="InterPro" id="IPR001279">
    <property type="entry name" value="Metallo-B-lactamas"/>
</dbReference>
<dbReference type="RefSeq" id="WP_169146208.1">
    <property type="nucleotide sequence ID" value="NZ_JABBGA010000009.1"/>
</dbReference>
<dbReference type="SMART" id="SM00849">
    <property type="entry name" value="Lactamase_B"/>
    <property type="match status" value="1"/>
</dbReference>
<feature type="domain" description="Metallo-beta-lactamase" evidence="1">
    <location>
        <begin position="18"/>
        <end position="205"/>
    </location>
</feature>
<keyword evidence="3" id="KW-1185">Reference proteome</keyword>
<dbReference type="SUPFAM" id="SSF56281">
    <property type="entry name" value="Metallo-hydrolase/oxidoreductase"/>
    <property type="match status" value="1"/>
</dbReference>
<name>A0A848G615_9RHOO</name>
<dbReference type="Proteomes" id="UP000580043">
    <property type="component" value="Unassembled WGS sequence"/>
</dbReference>
<dbReference type="InterPro" id="IPR000396">
    <property type="entry name" value="Pdiesterase2"/>
</dbReference>
<dbReference type="CDD" id="cd07735">
    <property type="entry name" value="class_II_PDE_MBL-fold"/>
    <property type="match status" value="1"/>
</dbReference>
<evidence type="ECO:0000313" key="2">
    <source>
        <dbReference type="EMBL" id="NML26670.1"/>
    </source>
</evidence>
<evidence type="ECO:0000259" key="1">
    <source>
        <dbReference type="SMART" id="SM00849"/>
    </source>
</evidence>